<protein>
    <submittedName>
        <fullName evidence="2">Uncharacterized protein</fullName>
    </submittedName>
</protein>
<sequence>DPARLPRRPPGRRDPIRWFTDLARGRRARVPRRLLGGDDPRPVPDPLAPQHLQSHRVLPGEPEGRGRGHRRDRPLVGGDAGEARAGARHGGDAPTAGSAGEARRAAHRL</sequence>
<feature type="compositionally biased region" description="Basic residues" evidence="1">
    <location>
        <begin position="1"/>
        <end position="10"/>
    </location>
</feature>
<feature type="non-terminal residue" evidence="2">
    <location>
        <position position="109"/>
    </location>
</feature>
<feature type="non-terminal residue" evidence="2">
    <location>
        <position position="1"/>
    </location>
</feature>
<gene>
    <name evidence="2" type="ORF">AVDCRST_MAG64-1740</name>
</gene>
<reference evidence="2" key="1">
    <citation type="submission" date="2020-02" db="EMBL/GenBank/DDBJ databases">
        <authorList>
            <person name="Meier V. D."/>
        </authorList>
    </citation>
    <scope>NUCLEOTIDE SEQUENCE</scope>
    <source>
        <strain evidence="2">AVDCRST_MAG64</strain>
    </source>
</reference>
<dbReference type="EMBL" id="CADCUQ010000397">
    <property type="protein sequence ID" value="CAA9401697.1"/>
    <property type="molecule type" value="Genomic_DNA"/>
</dbReference>
<evidence type="ECO:0000313" key="2">
    <source>
        <dbReference type="EMBL" id="CAA9401697.1"/>
    </source>
</evidence>
<feature type="region of interest" description="Disordered" evidence="1">
    <location>
        <begin position="1"/>
        <end position="109"/>
    </location>
</feature>
<proteinExistence type="predicted"/>
<evidence type="ECO:0000256" key="1">
    <source>
        <dbReference type="SAM" id="MobiDB-lite"/>
    </source>
</evidence>
<organism evidence="2">
    <name type="scientific">uncultured Phycisphaerae bacterium</name>
    <dbReference type="NCBI Taxonomy" id="904963"/>
    <lineage>
        <taxon>Bacteria</taxon>
        <taxon>Pseudomonadati</taxon>
        <taxon>Planctomycetota</taxon>
        <taxon>Phycisphaerae</taxon>
        <taxon>environmental samples</taxon>
    </lineage>
</organism>
<name>A0A6J4NZH5_9BACT</name>
<accession>A0A6J4NZH5</accession>
<dbReference type="AlphaFoldDB" id="A0A6J4NZH5"/>